<dbReference type="KEGG" id="str:Sterm_1271"/>
<proteinExistence type="predicted"/>
<dbReference type="KEGG" id="str:Sterm_3892"/>
<evidence type="ECO:0000313" key="1">
    <source>
        <dbReference type="EMBL" id="ACZ08138.1"/>
    </source>
</evidence>
<dbReference type="EMBL" id="CP001739">
    <property type="protein sequence ID" value="ACZ08138.1"/>
    <property type="molecule type" value="Genomic_DNA"/>
</dbReference>
<keyword evidence="3" id="KW-1185">Reference proteome</keyword>
<dbReference type="RefSeq" id="WP_012860734.1">
    <property type="nucleotide sequence ID" value="NC_013517.1"/>
</dbReference>
<gene>
    <name evidence="1" type="ordered locus">Sterm_1271</name>
    <name evidence="2" type="ordered locus">Sterm_3892</name>
</gene>
<evidence type="ECO:0000313" key="2">
    <source>
        <dbReference type="EMBL" id="ACZ10726.1"/>
    </source>
</evidence>
<dbReference type="EMBL" id="CP001739">
    <property type="protein sequence ID" value="ACZ10726.1"/>
    <property type="molecule type" value="Genomic_DNA"/>
</dbReference>
<dbReference type="AlphaFoldDB" id="D1AGA0"/>
<evidence type="ECO:0000313" key="3">
    <source>
        <dbReference type="Proteomes" id="UP000000845"/>
    </source>
</evidence>
<protein>
    <submittedName>
        <fullName evidence="2">Uncharacterized protein</fullName>
    </submittedName>
</protein>
<dbReference type="Proteomes" id="UP000000845">
    <property type="component" value="Chromosome"/>
</dbReference>
<reference evidence="3" key="1">
    <citation type="submission" date="2009-09" db="EMBL/GenBank/DDBJ databases">
        <title>The complete chromosome of Sebaldella termitidis ATCC 33386.</title>
        <authorList>
            <consortium name="US DOE Joint Genome Institute (JGI-PGF)"/>
            <person name="Lucas S."/>
            <person name="Copeland A."/>
            <person name="Lapidus A."/>
            <person name="Glavina del Rio T."/>
            <person name="Dalin E."/>
            <person name="Tice H."/>
            <person name="Bruce D."/>
            <person name="Goodwin L."/>
            <person name="Pitluck S."/>
            <person name="Kyrpides N."/>
            <person name="Mavromatis K."/>
            <person name="Ivanova N."/>
            <person name="Mikhailova N."/>
            <person name="Sims D."/>
            <person name="Meincke L."/>
            <person name="Brettin T."/>
            <person name="Detter J.C."/>
            <person name="Han C."/>
            <person name="Larimer F."/>
            <person name="Land M."/>
            <person name="Hauser L."/>
            <person name="Markowitz V."/>
            <person name="Cheng J.F."/>
            <person name="Hugenholtz P."/>
            <person name="Woyke T."/>
            <person name="Wu D."/>
            <person name="Eisen J.A."/>
        </authorList>
    </citation>
    <scope>NUCLEOTIDE SEQUENCE [LARGE SCALE GENOMIC DNA]</scope>
    <source>
        <strain evidence="3">ATCC 33386 / NCTC 11300</strain>
    </source>
</reference>
<organism evidence="2 3">
    <name type="scientific">Sebaldella termitidis (strain ATCC 33386 / NCTC 11300)</name>
    <dbReference type="NCBI Taxonomy" id="526218"/>
    <lineage>
        <taxon>Bacteria</taxon>
        <taxon>Fusobacteriati</taxon>
        <taxon>Fusobacteriota</taxon>
        <taxon>Fusobacteriia</taxon>
        <taxon>Fusobacteriales</taxon>
        <taxon>Leptotrichiaceae</taxon>
        <taxon>Sebaldella</taxon>
    </lineage>
</organism>
<dbReference type="STRING" id="526218.Sterm_1271"/>
<name>D1AGA0_SEBTE</name>
<accession>D1AGA0</accession>
<sequence>MRGLPSTGSWYRVAITTISIRNTSPVYLKNLETLTVYTNSTNASNTNIIVNPIMLESTRLTEGAISTTKRIENGKVVFDLKPLNCNAKFNYQVFEYN</sequence>
<dbReference type="HOGENOM" id="CLU_2345050_0_0_0"/>
<reference evidence="2 3" key="2">
    <citation type="journal article" date="2010" name="Stand. Genomic Sci.">
        <title>Complete genome sequence of Sebaldella termitidis type strain (NCTC 11300).</title>
        <authorList>
            <person name="Harmon-Smith M."/>
            <person name="Celia L."/>
            <person name="Chertkov O."/>
            <person name="Lapidus A."/>
            <person name="Copeland A."/>
            <person name="Glavina Del Rio T."/>
            <person name="Nolan M."/>
            <person name="Lucas S."/>
            <person name="Tice H."/>
            <person name="Cheng J.F."/>
            <person name="Han C."/>
            <person name="Detter J.C."/>
            <person name="Bruce D."/>
            <person name="Goodwin L."/>
            <person name="Pitluck S."/>
            <person name="Pati A."/>
            <person name="Liolios K."/>
            <person name="Ivanova N."/>
            <person name="Mavromatis K."/>
            <person name="Mikhailova N."/>
            <person name="Chen A."/>
            <person name="Palaniappan K."/>
            <person name="Land M."/>
            <person name="Hauser L."/>
            <person name="Chang Y.J."/>
            <person name="Jeffries C.D."/>
            <person name="Brettin T."/>
            <person name="Goker M."/>
            <person name="Beck B."/>
            <person name="Bristow J."/>
            <person name="Eisen J.A."/>
            <person name="Markowitz V."/>
            <person name="Hugenholtz P."/>
            <person name="Kyrpides N.C."/>
            <person name="Klenk H.P."/>
            <person name="Chen F."/>
        </authorList>
    </citation>
    <scope>NUCLEOTIDE SEQUENCE [LARGE SCALE GENOMIC DNA]</scope>
    <source>
        <strain evidence="2">ATCC 33386</strain>
        <strain evidence="3">ATCC 33386 / NCTC 11300</strain>
    </source>
</reference>